<dbReference type="EMBL" id="CAADFL010000466">
    <property type="protein sequence ID" value="VFK17183.1"/>
    <property type="molecule type" value="Genomic_DNA"/>
</dbReference>
<sequence length="73" mass="8185">MSFLFLKIAFHSTKKAYTENSSILRLTCGTSAKNPCSASRRNDRRIVNYITVIATQKLGKRTSKLVCSLTEIT</sequence>
<dbReference type="EMBL" id="CAADEZ010000565">
    <property type="protein sequence ID" value="VFJ70885.1"/>
    <property type="molecule type" value="Genomic_DNA"/>
</dbReference>
<proteinExistence type="predicted"/>
<organism evidence="2">
    <name type="scientific">Candidatus Kentrum sp. FM</name>
    <dbReference type="NCBI Taxonomy" id="2126340"/>
    <lineage>
        <taxon>Bacteria</taxon>
        <taxon>Pseudomonadati</taxon>
        <taxon>Pseudomonadota</taxon>
        <taxon>Gammaproteobacteria</taxon>
        <taxon>Candidatus Kentrum</taxon>
    </lineage>
</organism>
<accession>A0A450WJH3</accession>
<evidence type="ECO:0000313" key="2">
    <source>
        <dbReference type="EMBL" id="VFK17183.1"/>
    </source>
</evidence>
<name>A0A450WJH3_9GAMM</name>
<gene>
    <name evidence="1" type="ORF">BECKFM1743A_GA0114220_105652</name>
    <name evidence="2" type="ORF">BECKFM1743B_GA0114221_104661</name>
</gene>
<evidence type="ECO:0000313" key="1">
    <source>
        <dbReference type="EMBL" id="VFJ70885.1"/>
    </source>
</evidence>
<dbReference type="AlphaFoldDB" id="A0A450WJH3"/>
<reference evidence="2" key="1">
    <citation type="submission" date="2019-02" db="EMBL/GenBank/DDBJ databases">
        <authorList>
            <person name="Gruber-Vodicka R. H."/>
            <person name="Seah K. B. B."/>
        </authorList>
    </citation>
    <scope>NUCLEOTIDE SEQUENCE</scope>
    <source>
        <strain evidence="1">BECK_BZ163</strain>
        <strain evidence="2">BECK_BZ164</strain>
    </source>
</reference>
<protein>
    <submittedName>
        <fullName evidence="2">Uncharacterized protein</fullName>
    </submittedName>
</protein>